<dbReference type="EMBL" id="JACQXR010000061">
    <property type="protein sequence ID" value="MBI4726582.1"/>
    <property type="molecule type" value="Genomic_DNA"/>
</dbReference>
<dbReference type="InterPro" id="IPR051675">
    <property type="entry name" value="Endo/Exo/Phosphatase_dom_1"/>
</dbReference>
<dbReference type="GO" id="GO:0015627">
    <property type="term" value="C:type II protein secretion system complex"/>
    <property type="evidence" value="ECO:0007669"/>
    <property type="project" value="TreeGrafter"/>
</dbReference>
<sequence>MKKTTLCILALMISSSCFAAFEETDTDARNLGMGGAGVALGDYLSAGMENPALPCFAPVQTASSGTAIPFGMIDLTAASAQAGYQKNKLGLAAGFGTMGSTLYRENVLKTAVSFRPFKQAGFGLGLSGYNLSIQCYSSANALGLDLGVIGTPLENLTLGAAAKNINRPRIGSSGQEIAQWLDWGVSYILLNQLTYAFQVQSQRGYNSQLRFGQEYRYSKHLALRAGFSSQPSSFSFGLGLFMKKIRLDYAVKTHSTLGLGHCLTVCYVLKQTAWPEEISRAASDSAPKIIVLRLDINTAPAKELEILPGIGSRTAEQIAAWRDSAGAFVHLDDLANIKGISRRTLENIEPFVNLKFKPYQPAAKVNLNTADQKTLEALPGIGPSTASDIIEYRTAHGLFKQVEDIMNIKGIGRKTFEKIKELITAE</sequence>
<dbReference type="SMART" id="SM00278">
    <property type="entry name" value="HhH1"/>
    <property type="match status" value="4"/>
</dbReference>
<feature type="domain" description="Helix-hairpin-helix DNA-binding motif class 1" evidence="2">
    <location>
        <begin position="302"/>
        <end position="321"/>
    </location>
</feature>
<evidence type="ECO:0000259" key="2">
    <source>
        <dbReference type="SMART" id="SM00278"/>
    </source>
</evidence>
<dbReference type="GO" id="GO:0015628">
    <property type="term" value="P:protein secretion by the type II secretion system"/>
    <property type="evidence" value="ECO:0007669"/>
    <property type="project" value="TreeGrafter"/>
</dbReference>
<dbReference type="GO" id="GO:0003677">
    <property type="term" value="F:DNA binding"/>
    <property type="evidence" value="ECO:0007669"/>
    <property type="project" value="InterPro"/>
</dbReference>
<dbReference type="GO" id="GO:0006281">
    <property type="term" value="P:DNA repair"/>
    <property type="evidence" value="ECO:0007669"/>
    <property type="project" value="InterPro"/>
</dbReference>
<dbReference type="Gene3D" id="2.40.160.60">
    <property type="entry name" value="Outer membrane protein transport protein (OMPP1/FadL/TodX)"/>
    <property type="match status" value="1"/>
</dbReference>
<feature type="signal peptide" evidence="1">
    <location>
        <begin position="1"/>
        <end position="19"/>
    </location>
</feature>
<feature type="domain" description="Helix-hairpin-helix DNA-binding motif class 1" evidence="2">
    <location>
        <begin position="403"/>
        <end position="422"/>
    </location>
</feature>
<dbReference type="NCBIfam" id="TIGR00426">
    <property type="entry name" value="competence protein ComEA helix-hairpin-helix repeat region"/>
    <property type="match status" value="1"/>
</dbReference>
<protein>
    <submittedName>
        <fullName evidence="3">Helix-hairpin-helix domain-containing protein</fullName>
    </submittedName>
</protein>
<dbReference type="Gene3D" id="1.10.150.280">
    <property type="entry name" value="AF1531-like domain"/>
    <property type="match status" value="1"/>
</dbReference>
<feature type="domain" description="Helix-hairpin-helix DNA-binding motif class 1" evidence="2">
    <location>
        <begin position="373"/>
        <end position="392"/>
    </location>
</feature>
<reference evidence="3" key="1">
    <citation type="submission" date="2020-07" db="EMBL/GenBank/DDBJ databases">
        <title>Huge and variable diversity of episymbiotic CPR bacteria and DPANN archaea in groundwater ecosystems.</title>
        <authorList>
            <person name="He C.Y."/>
            <person name="Keren R."/>
            <person name="Whittaker M."/>
            <person name="Farag I.F."/>
            <person name="Doudna J."/>
            <person name="Cate J.H.D."/>
            <person name="Banfield J.F."/>
        </authorList>
    </citation>
    <scope>NUCLEOTIDE SEQUENCE</scope>
    <source>
        <strain evidence="3">NC_groundwater_1520_Pr4_B-0.1um_53_5</strain>
    </source>
</reference>
<dbReference type="PANTHER" id="PTHR21180:SF32">
    <property type="entry name" value="ENDONUCLEASE_EXONUCLEASE_PHOSPHATASE FAMILY DOMAIN-CONTAINING PROTEIN 1"/>
    <property type="match status" value="1"/>
</dbReference>
<name>A0A933IB33_UNCT6</name>
<evidence type="ECO:0000313" key="4">
    <source>
        <dbReference type="Proteomes" id="UP000736328"/>
    </source>
</evidence>
<gene>
    <name evidence="3" type="ORF">HY768_05080</name>
</gene>
<dbReference type="Gene3D" id="1.10.150.320">
    <property type="entry name" value="Photosystem II 12 kDa extrinsic protein"/>
    <property type="match status" value="1"/>
</dbReference>
<evidence type="ECO:0000256" key="1">
    <source>
        <dbReference type="SAM" id="SignalP"/>
    </source>
</evidence>
<dbReference type="SUPFAM" id="SSF56935">
    <property type="entry name" value="Porins"/>
    <property type="match status" value="1"/>
</dbReference>
<dbReference type="InterPro" id="IPR004509">
    <property type="entry name" value="Competence_ComEA_HhH"/>
</dbReference>
<comment type="caution">
    <text evidence="3">The sequence shown here is derived from an EMBL/GenBank/DDBJ whole genome shotgun (WGS) entry which is preliminary data.</text>
</comment>
<accession>A0A933IB33</accession>
<dbReference type="SUPFAM" id="SSF47781">
    <property type="entry name" value="RuvA domain 2-like"/>
    <property type="match status" value="2"/>
</dbReference>
<organism evidence="3 4">
    <name type="scientific">candidate division TA06 bacterium</name>
    <dbReference type="NCBI Taxonomy" id="2250710"/>
    <lineage>
        <taxon>Bacteria</taxon>
        <taxon>Bacteria division TA06</taxon>
    </lineage>
</organism>
<dbReference type="PROSITE" id="PS51257">
    <property type="entry name" value="PROKAR_LIPOPROTEIN"/>
    <property type="match status" value="1"/>
</dbReference>
<dbReference type="Proteomes" id="UP000736328">
    <property type="component" value="Unassembled WGS sequence"/>
</dbReference>
<dbReference type="InterPro" id="IPR003583">
    <property type="entry name" value="Hlx-hairpin-Hlx_DNA-bd_motif"/>
</dbReference>
<dbReference type="InterPro" id="IPR010994">
    <property type="entry name" value="RuvA_2-like"/>
</dbReference>
<dbReference type="Pfam" id="PF12836">
    <property type="entry name" value="HHH_3"/>
    <property type="match status" value="2"/>
</dbReference>
<feature type="chain" id="PRO_5037979214" evidence="1">
    <location>
        <begin position="20"/>
        <end position="426"/>
    </location>
</feature>
<dbReference type="AlphaFoldDB" id="A0A933IB33"/>
<evidence type="ECO:0000313" key="3">
    <source>
        <dbReference type="EMBL" id="MBI4726582.1"/>
    </source>
</evidence>
<proteinExistence type="predicted"/>
<dbReference type="PANTHER" id="PTHR21180">
    <property type="entry name" value="ENDONUCLEASE/EXONUCLEASE/PHOSPHATASE FAMILY DOMAIN-CONTAINING PROTEIN 1"/>
    <property type="match status" value="1"/>
</dbReference>
<feature type="domain" description="Helix-hairpin-helix DNA-binding motif class 1" evidence="2">
    <location>
        <begin position="332"/>
        <end position="351"/>
    </location>
</feature>
<keyword evidence="1" id="KW-0732">Signal</keyword>